<proteinExistence type="predicted"/>
<evidence type="ECO:0000313" key="1">
    <source>
        <dbReference type="EMBL" id="EEA89690.1"/>
    </source>
</evidence>
<reference evidence="1 2" key="1">
    <citation type="submission" date="2008-10" db="EMBL/GenBank/DDBJ databases">
        <title>Draft genome sequence of Collinsella stercoris (DSM 13279).</title>
        <authorList>
            <person name="Sudarsanam P."/>
            <person name="Ley R."/>
            <person name="Guruge J."/>
            <person name="Turnbaugh P.J."/>
            <person name="Mahowald M."/>
            <person name="Liep D."/>
            <person name="Gordon J."/>
        </authorList>
    </citation>
    <scope>NUCLEOTIDE SEQUENCE [LARGE SCALE GENOMIC DNA]</scope>
    <source>
        <strain evidence="1 2">DSM 13279</strain>
    </source>
</reference>
<dbReference type="HOGENOM" id="CLU_2988863_0_0_11"/>
<gene>
    <name evidence="1" type="ORF">COLSTE_02122</name>
</gene>
<comment type="caution">
    <text evidence="1">The sequence shown here is derived from an EMBL/GenBank/DDBJ whole genome shotgun (WGS) entry which is preliminary data.</text>
</comment>
<dbReference type="AlphaFoldDB" id="B6GDE3"/>
<evidence type="ECO:0000313" key="2">
    <source>
        <dbReference type="Proteomes" id="UP000003560"/>
    </source>
</evidence>
<name>B6GDE3_9ACTN</name>
<dbReference type="EMBL" id="ABXJ01000127">
    <property type="protein sequence ID" value="EEA89690.1"/>
    <property type="molecule type" value="Genomic_DNA"/>
</dbReference>
<keyword evidence="2" id="KW-1185">Reference proteome</keyword>
<accession>B6GDE3</accession>
<reference evidence="1 2" key="2">
    <citation type="submission" date="2008-10" db="EMBL/GenBank/DDBJ databases">
        <authorList>
            <person name="Fulton L."/>
            <person name="Clifton S."/>
            <person name="Fulton B."/>
            <person name="Xu J."/>
            <person name="Minx P."/>
            <person name="Pepin K.H."/>
            <person name="Johnson M."/>
            <person name="Thiruvilangam P."/>
            <person name="Bhonagiri V."/>
            <person name="Nash W.E."/>
            <person name="Mardis E.R."/>
            <person name="Wilson R.K."/>
        </authorList>
    </citation>
    <scope>NUCLEOTIDE SEQUENCE [LARGE SCALE GENOMIC DNA]</scope>
    <source>
        <strain evidence="1 2">DSM 13279</strain>
    </source>
</reference>
<protein>
    <submittedName>
        <fullName evidence="1">Uncharacterized protein</fullName>
    </submittedName>
</protein>
<sequence length="57" mass="6182">MPSRFVCPAGIRTLLGGAEPRKRDGVFQCSAPGALSAAARNVRKQPFEKAPFVSNHW</sequence>
<organism evidence="1 2">
    <name type="scientific">Collinsella stercoris DSM 13279</name>
    <dbReference type="NCBI Taxonomy" id="445975"/>
    <lineage>
        <taxon>Bacteria</taxon>
        <taxon>Bacillati</taxon>
        <taxon>Actinomycetota</taxon>
        <taxon>Coriobacteriia</taxon>
        <taxon>Coriobacteriales</taxon>
        <taxon>Coriobacteriaceae</taxon>
        <taxon>Collinsella</taxon>
    </lineage>
</organism>
<dbReference type="Proteomes" id="UP000003560">
    <property type="component" value="Unassembled WGS sequence"/>
</dbReference>